<evidence type="ECO:0000256" key="2">
    <source>
        <dbReference type="SAM" id="MobiDB-lite"/>
    </source>
</evidence>
<feature type="domain" description="DNA methylase adenine-specific" evidence="3">
    <location>
        <begin position="204"/>
        <end position="473"/>
    </location>
</feature>
<protein>
    <submittedName>
        <fullName evidence="4">Type I restriction enzyme M protein</fullName>
    </submittedName>
</protein>
<evidence type="ECO:0000259" key="3">
    <source>
        <dbReference type="Pfam" id="PF02384"/>
    </source>
</evidence>
<dbReference type="PROSITE" id="PS00092">
    <property type="entry name" value="N6_MTASE"/>
    <property type="match status" value="1"/>
</dbReference>
<dbReference type="InterPro" id="IPR002052">
    <property type="entry name" value="DNA_methylase_N6_adenine_CS"/>
</dbReference>
<evidence type="ECO:0000313" key="4">
    <source>
        <dbReference type="EMBL" id="TWF86679.1"/>
    </source>
</evidence>
<dbReference type="PANTHER" id="PTHR42998">
    <property type="entry name" value="TYPE I RESTRICTION ENZYME HINDVIIP M PROTEIN-RELATED"/>
    <property type="match status" value="1"/>
</dbReference>
<dbReference type="SUPFAM" id="SSF53335">
    <property type="entry name" value="S-adenosyl-L-methionine-dependent methyltransferases"/>
    <property type="match status" value="1"/>
</dbReference>
<comment type="caution">
    <text evidence="4">The sequence shown here is derived from an EMBL/GenBank/DDBJ whole genome shotgun (WGS) entry which is preliminary data.</text>
</comment>
<keyword evidence="1" id="KW-0680">Restriction system</keyword>
<evidence type="ECO:0000256" key="1">
    <source>
        <dbReference type="ARBA" id="ARBA00022747"/>
    </source>
</evidence>
<dbReference type="PANTHER" id="PTHR42998:SF1">
    <property type="entry name" value="TYPE I RESTRICTION ENZYME HINDI METHYLASE SUBUNIT"/>
    <property type="match status" value="1"/>
</dbReference>
<sequence length="557" mass="59785">MTEFDARRSGTGVGAEFADVLVTRSDIARLAGVRRPAVSNWERRHPDFPRPVTAGAGSDGAAGAEVERFRADEVSSWLARRTVASNALRPGEPSGTTYGDRFRAGLTGGTAGELLRAVERLAGPEADRLRGPMPLDRYLLWLLYLVHLRVVEPDSGPAEAVDDWRGIVRRYNPPEKTVPRTLLAELAGRLRLLSAGSEEEGRAAFEHVLVLWRAAHAREGGAFFTPPSVSRVMARALAAVRPGATRVHDPYSRTGELLVAYLDAMAERKGDATSRVGGRVPDALERHVAEMNMRVHHGLTLRLGEGPFTPALSPSADPPGAFDVILTNPPFGRRVEDVPPPPYWIHGPARRTEFDWVQYAVSRLAPGGRAAVLMPAGASFNAGAAETVRAGLIEAGAVECVIGLPAGLFTLTSVKTQIWFLRAPGPEKGTDDPEVLFVAGEGLGRRLSRTQWALTDGDIVRLVGEYVTWNEVRATGHRFPGTPGLSRAVPVSGIGRGHSLDPHVYVGPPGSSAAARAAGPLEIRNRLAGLAEEIATLQARAEAADAEAGRRLRRYGL</sequence>
<dbReference type="AlphaFoldDB" id="A0A561THT5"/>
<dbReference type="InterPro" id="IPR052916">
    <property type="entry name" value="Type-I_RE_MTase_Subunit"/>
</dbReference>
<feature type="region of interest" description="Disordered" evidence="2">
    <location>
        <begin position="42"/>
        <end position="61"/>
    </location>
</feature>
<evidence type="ECO:0000313" key="5">
    <source>
        <dbReference type="Proteomes" id="UP000316603"/>
    </source>
</evidence>
<keyword evidence="5" id="KW-1185">Reference proteome</keyword>
<dbReference type="GO" id="GO:0003677">
    <property type="term" value="F:DNA binding"/>
    <property type="evidence" value="ECO:0007669"/>
    <property type="project" value="InterPro"/>
</dbReference>
<dbReference type="OrthoDB" id="9784823at2"/>
<gene>
    <name evidence="4" type="ORF">FHX78_113667</name>
</gene>
<dbReference type="Proteomes" id="UP000316603">
    <property type="component" value="Unassembled WGS sequence"/>
</dbReference>
<dbReference type="Pfam" id="PF02384">
    <property type="entry name" value="N6_Mtase"/>
    <property type="match status" value="1"/>
</dbReference>
<dbReference type="GO" id="GO:0032259">
    <property type="term" value="P:methylation"/>
    <property type="evidence" value="ECO:0007669"/>
    <property type="project" value="InterPro"/>
</dbReference>
<dbReference type="GO" id="GO:0008170">
    <property type="term" value="F:N-methyltransferase activity"/>
    <property type="evidence" value="ECO:0007669"/>
    <property type="project" value="InterPro"/>
</dbReference>
<accession>A0A561THT5</accession>
<dbReference type="InterPro" id="IPR003356">
    <property type="entry name" value="DNA_methylase_A-5"/>
</dbReference>
<reference evidence="4 5" key="1">
    <citation type="submission" date="2019-06" db="EMBL/GenBank/DDBJ databases">
        <title>Sequencing the genomes of 1000 actinobacteria strains.</title>
        <authorList>
            <person name="Klenk H.-P."/>
        </authorList>
    </citation>
    <scope>NUCLEOTIDE SEQUENCE [LARGE SCALE GENOMIC DNA]</scope>
    <source>
        <strain evidence="4 5">DSM 41695</strain>
    </source>
</reference>
<organism evidence="4 5">
    <name type="scientific">Streptomyces capillispiralis</name>
    <dbReference type="NCBI Taxonomy" id="68182"/>
    <lineage>
        <taxon>Bacteria</taxon>
        <taxon>Bacillati</taxon>
        <taxon>Actinomycetota</taxon>
        <taxon>Actinomycetes</taxon>
        <taxon>Kitasatosporales</taxon>
        <taxon>Streptomycetaceae</taxon>
        <taxon>Streptomyces</taxon>
    </lineage>
</organism>
<dbReference type="InterPro" id="IPR029063">
    <property type="entry name" value="SAM-dependent_MTases_sf"/>
</dbReference>
<name>A0A561THT5_9ACTN</name>
<proteinExistence type="predicted"/>
<dbReference type="RefSeq" id="WP_145868523.1">
    <property type="nucleotide sequence ID" value="NZ_BNCE01000002.1"/>
</dbReference>
<dbReference type="GO" id="GO:0009307">
    <property type="term" value="P:DNA restriction-modification system"/>
    <property type="evidence" value="ECO:0007669"/>
    <property type="project" value="UniProtKB-KW"/>
</dbReference>
<dbReference type="Gene3D" id="3.40.50.150">
    <property type="entry name" value="Vaccinia Virus protein VP39"/>
    <property type="match status" value="1"/>
</dbReference>
<dbReference type="PRINTS" id="PR00507">
    <property type="entry name" value="N12N6MTFRASE"/>
</dbReference>
<dbReference type="EMBL" id="VIWV01000001">
    <property type="protein sequence ID" value="TWF86679.1"/>
    <property type="molecule type" value="Genomic_DNA"/>
</dbReference>